<protein>
    <recommendedName>
        <fullName evidence="4">S-adenosyl-L-methionine-dependent methyltransferases superfamily protein</fullName>
    </recommendedName>
</protein>
<accession>A0ABS8SYP5</accession>
<dbReference type="PANTHER" id="PTHR43317">
    <property type="entry name" value="THERMOSPERMINE SYNTHASE ACAULIS5"/>
    <property type="match status" value="1"/>
</dbReference>
<evidence type="ECO:0000256" key="1">
    <source>
        <dbReference type="ARBA" id="ARBA00023115"/>
    </source>
</evidence>
<gene>
    <name evidence="2" type="ORF">HAX54_051563</name>
</gene>
<keyword evidence="3" id="KW-1185">Reference proteome</keyword>
<dbReference type="Proteomes" id="UP000823775">
    <property type="component" value="Unassembled WGS sequence"/>
</dbReference>
<name>A0ABS8SYP5_DATST</name>
<dbReference type="InterPro" id="IPR029063">
    <property type="entry name" value="SAM-dependent_MTases_sf"/>
</dbReference>
<dbReference type="PANTHER" id="PTHR43317:SF1">
    <property type="entry name" value="THERMOSPERMINE SYNTHASE ACAULIS5"/>
    <property type="match status" value="1"/>
</dbReference>
<reference evidence="2 3" key="1">
    <citation type="journal article" date="2021" name="BMC Genomics">
        <title>Datura genome reveals duplications of psychoactive alkaloid biosynthetic genes and high mutation rate following tissue culture.</title>
        <authorList>
            <person name="Rajewski A."/>
            <person name="Carter-House D."/>
            <person name="Stajich J."/>
            <person name="Litt A."/>
        </authorList>
    </citation>
    <scope>NUCLEOTIDE SEQUENCE [LARGE SCALE GENOMIC DNA]</scope>
    <source>
        <strain evidence="2">AR-01</strain>
    </source>
</reference>
<comment type="caution">
    <text evidence="2">The sequence shown here is derived from an EMBL/GenBank/DDBJ whole genome shotgun (WGS) entry which is preliminary data.</text>
</comment>
<dbReference type="EMBL" id="JACEIK010000920">
    <property type="protein sequence ID" value="MCD7463855.1"/>
    <property type="molecule type" value="Genomic_DNA"/>
</dbReference>
<dbReference type="SUPFAM" id="SSF53335">
    <property type="entry name" value="S-adenosyl-L-methionine-dependent methyltransferases"/>
    <property type="match status" value="1"/>
</dbReference>
<evidence type="ECO:0000313" key="3">
    <source>
        <dbReference type="Proteomes" id="UP000823775"/>
    </source>
</evidence>
<sequence>MNSVAAQNFKPSIQIQPSLPPSLQCHLLPSSPPTIFNIHHKPQNPITLKFHPTQASNHKNITTTSQQQQQDDDDDDGIPIEHVKTLVKFKSRYNYIRVLEVSRRADHPLAGSRLLLLDAPGNIHSISFLFKSITNAYYDVLATLPPILPPGPLGILGFGAGSAAKLILEMYPQGVIHGYELDPAVISVGREYFGLSKVEKQYPDRLFIYISNALNASVKDGYSGFIVDLFSKGCLIPELQNPQTWEKLKGKLKEGGRIMVNVGGSCVEPEDIRKDGKVIMLETLEAMNKVFQGEVFVLNLGNRKQEDSTVALAGGLPDLEEFRMSLPKPLRFYVDMWKKYGG</sequence>
<organism evidence="2 3">
    <name type="scientific">Datura stramonium</name>
    <name type="common">Jimsonweed</name>
    <name type="synonym">Common thornapple</name>
    <dbReference type="NCBI Taxonomy" id="4076"/>
    <lineage>
        <taxon>Eukaryota</taxon>
        <taxon>Viridiplantae</taxon>
        <taxon>Streptophyta</taxon>
        <taxon>Embryophyta</taxon>
        <taxon>Tracheophyta</taxon>
        <taxon>Spermatophyta</taxon>
        <taxon>Magnoliopsida</taxon>
        <taxon>eudicotyledons</taxon>
        <taxon>Gunneridae</taxon>
        <taxon>Pentapetalae</taxon>
        <taxon>asterids</taxon>
        <taxon>lamiids</taxon>
        <taxon>Solanales</taxon>
        <taxon>Solanaceae</taxon>
        <taxon>Solanoideae</taxon>
        <taxon>Datureae</taxon>
        <taxon>Datura</taxon>
    </lineage>
</organism>
<keyword evidence="1" id="KW-0620">Polyamine biosynthesis</keyword>
<proteinExistence type="predicted"/>
<evidence type="ECO:0000313" key="2">
    <source>
        <dbReference type="EMBL" id="MCD7463855.1"/>
    </source>
</evidence>
<evidence type="ECO:0008006" key="4">
    <source>
        <dbReference type="Google" id="ProtNLM"/>
    </source>
</evidence>
<dbReference type="Gene3D" id="3.40.50.150">
    <property type="entry name" value="Vaccinia Virus protein VP39"/>
    <property type="match status" value="1"/>
</dbReference>